<feature type="region of interest" description="Disordered" evidence="2">
    <location>
        <begin position="471"/>
        <end position="504"/>
    </location>
</feature>
<evidence type="ECO:0000256" key="2">
    <source>
        <dbReference type="SAM" id="MobiDB-lite"/>
    </source>
</evidence>
<accession>A0A9P4K2D2</accession>
<comment type="caution">
    <text evidence="3">The sequence shown here is derived from an EMBL/GenBank/DDBJ whole genome shotgun (WGS) entry which is preliminary data.</text>
</comment>
<dbReference type="OrthoDB" id="2522477at2759"/>
<name>A0A9P4K2D2_9PLEO</name>
<evidence type="ECO:0000256" key="1">
    <source>
        <dbReference type="SAM" id="Coils"/>
    </source>
</evidence>
<reference evidence="4" key="1">
    <citation type="journal article" date="2020" name="Stud. Mycol.">
        <title>101 Dothideomycetes genomes: A test case for predicting lifestyles and emergence of pathogens.</title>
        <authorList>
            <person name="Haridas S."/>
            <person name="Albert R."/>
            <person name="Binder M."/>
            <person name="Bloem J."/>
            <person name="LaButti K."/>
            <person name="Salamov A."/>
            <person name="Andreopoulos B."/>
            <person name="Baker S."/>
            <person name="Barry K."/>
            <person name="Bills G."/>
            <person name="Bluhm B."/>
            <person name="Cannon C."/>
            <person name="Castanera R."/>
            <person name="Culley D."/>
            <person name="Daum C."/>
            <person name="Ezra D."/>
            <person name="Gonzalez J."/>
            <person name="Henrissat B."/>
            <person name="Kuo A."/>
            <person name="Liang C."/>
            <person name="Lipzen A."/>
            <person name="Lutzoni F."/>
            <person name="Magnuson J."/>
            <person name="Mondo S."/>
            <person name="Nolan M."/>
            <person name="Ohm R."/>
            <person name="Pangilinan J."/>
            <person name="Park H.-J."/>
            <person name="Ramirez L."/>
            <person name="Alfaro M."/>
            <person name="Sun H."/>
            <person name="Tritt A."/>
            <person name="Yoshinaga Y."/>
            <person name="Zwiers L.-H."/>
            <person name="Turgeon B."/>
            <person name="Goodwin S."/>
            <person name="Spatafora J."/>
            <person name="Crous P."/>
            <person name="Grigoriev I."/>
        </authorList>
    </citation>
    <scope>NUCLEOTIDE SEQUENCE [LARGE SCALE GENOMIC DNA]</scope>
    <source>
        <strain evidence="4">CBS 304.66</strain>
    </source>
</reference>
<dbReference type="SUPFAM" id="SSF52058">
    <property type="entry name" value="L domain-like"/>
    <property type="match status" value="1"/>
</dbReference>
<evidence type="ECO:0000313" key="4">
    <source>
        <dbReference type="Proteomes" id="UP000800093"/>
    </source>
</evidence>
<gene>
    <name evidence="3" type="ORF">CC78DRAFT_536293</name>
</gene>
<sequence length="626" mass="71777">MATDNDVTATHTRSLLSLPAEIIVEIVSHVPDVGRAELLSLAQTCQFLQPLCEQHIYGTIELYSTNHLRAIIHALTRRPKRVETIHTLKILYEYHNDLDTTVEERQVFNGFIKNMKALRDWHIESPYDSCFHWTEGSEWVGRDMVAFREAIEAACLYQGQVLHEDVGLAKLEKFVLHSHGPDSDFWELGDYHCLFRHPTLRILHLSCVHITSAIPELSNYTSTTPLLSLAFEECEISPAALSSILRTPKSLRRLMLGENESNIRLRRGPKPLLSQAPDESLQALSYVAHSLETLYHIDPMWRTVQDHENPAPLQFKGDGMRNFERLEFIVCDANSFLHRGITGSPMLAPPHLSALRLQKPILQPHHWINSLPRIEPYFSLSSLKKIDFVQPLRLRDVRHMAMVDYICKPDFVRDRHAAAYKLWKHGINMTFTVEMHSKHTIIPPYLHGEPTPKLLRLYDAKQVGFHRHIADYSDEPDQSGEPVDPSILLQKDENGTSPSPIETDAKSMTLVADEEEKEPPETDQLGMQDVNRLNNEVRRTLERYHEELEKERSSGTGAHINIFATSEDEEIYDDDFMDDDPFIDDMELFVADNEEFDDFEDTSEGLDGDEGWFDDEDEFVALIGGL</sequence>
<dbReference type="Proteomes" id="UP000800093">
    <property type="component" value="Unassembled WGS sequence"/>
</dbReference>
<keyword evidence="1" id="KW-0175">Coiled coil</keyword>
<protein>
    <recommendedName>
        <fullName evidence="5">F-box domain-containing protein</fullName>
    </recommendedName>
</protein>
<evidence type="ECO:0000313" key="3">
    <source>
        <dbReference type="EMBL" id="KAF2260631.1"/>
    </source>
</evidence>
<feature type="coiled-coil region" evidence="1">
    <location>
        <begin position="527"/>
        <end position="554"/>
    </location>
</feature>
<dbReference type="InterPro" id="IPR032675">
    <property type="entry name" value="LRR_dom_sf"/>
</dbReference>
<dbReference type="AlphaFoldDB" id="A0A9P4K2D2"/>
<proteinExistence type="predicted"/>
<dbReference type="Gene3D" id="3.80.10.10">
    <property type="entry name" value="Ribonuclease Inhibitor"/>
    <property type="match status" value="1"/>
</dbReference>
<organism evidence="3 4">
    <name type="scientific">Lojkania enalia</name>
    <dbReference type="NCBI Taxonomy" id="147567"/>
    <lineage>
        <taxon>Eukaryota</taxon>
        <taxon>Fungi</taxon>
        <taxon>Dikarya</taxon>
        <taxon>Ascomycota</taxon>
        <taxon>Pezizomycotina</taxon>
        <taxon>Dothideomycetes</taxon>
        <taxon>Pleosporomycetidae</taxon>
        <taxon>Pleosporales</taxon>
        <taxon>Pleosporales incertae sedis</taxon>
        <taxon>Lojkania</taxon>
    </lineage>
</organism>
<evidence type="ECO:0008006" key="5">
    <source>
        <dbReference type="Google" id="ProtNLM"/>
    </source>
</evidence>
<dbReference type="EMBL" id="ML986676">
    <property type="protein sequence ID" value="KAF2260631.1"/>
    <property type="molecule type" value="Genomic_DNA"/>
</dbReference>
<keyword evidence="4" id="KW-1185">Reference proteome</keyword>